<feature type="chain" id="PRO_5020672140" evidence="2">
    <location>
        <begin position="19"/>
        <end position="159"/>
    </location>
</feature>
<reference evidence="3 4" key="1">
    <citation type="submission" date="2019-01" db="EMBL/GenBank/DDBJ databases">
        <title>Lacunisphaera sp. strain TWA-58.</title>
        <authorList>
            <person name="Chen W.-M."/>
        </authorList>
    </citation>
    <scope>NUCLEOTIDE SEQUENCE [LARGE SCALE GENOMIC DNA]</scope>
    <source>
        <strain evidence="3 4">TWA-58</strain>
    </source>
</reference>
<sequence length="159" mass="17027">MKLAALLLSIVIATGVMQAQTAPAPKPPTPKPPAVKPTPGKAAPGAKEEEMGVIEGTTIARANGHFLGLKLDGGKYKLTFYDKKKKPEKVDVTRATARWPNMHGPGDNRTILNVAGDGTFLMGAQFVRGPHSFKLFITLLRGEGDQATAVENYTVDFRS</sequence>
<keyword evidence="2" id="KW-0732">Signal</keyword>
<dbReference type="EMBL" id="SDHX01000001">
    <property type="protein sequence ID" value="RXK55078.1"/>
    <property type="molecule type" value="Genomic_DNA"/>
</dbReference>
<feature type="compositionally biased region" description="Pro residues" evidence="1">
    <location>
        <begin position="24"/>
        <end position="36"/>
    </location>
</feature>
<comment type="caution">
    <text evidence="3">The sequence shown here is derived from an EMBL/GenBank/DDBJ whole genome shotgun (WGS) entry which is preliminary data.</text>
</comment>
<feature type="signal peptide" evidence="2">
    <location>
        <begin position="1"/>
        <end position="18"/>
    </location>
</feature>
<accession>A0A4Q1C869</accession>
<protein>
    <submittedName>
        <fullName evidence="3">Uncharacterized protein</fullName>
    </submittedName>
</protein>
<dbReference type="RefSeq" id="WP_129046444.1">
    <property type="nucleotide sequence ID" value="NZ_SDHX01000001.1"/>
</dbReference>
<dbReference type="OrthoDB" id="197796at2"/>
<keyword evidence="4" id="KW-1185">Reference proteome</keyword>
<dbReference type="Proteomes" id="UP000290218">
    <property type="component" value="Unassembled WGS sequence"/>
</dbReference>
<organism evidence="3 4">
    <name type="scientific">Oleiharenicola lentus</name>
    <dbReference type="NCBI Taxonomy" id="2508720"/>
    <lineage>
        <taxon>Bacteria</taxon>
        <taxon>Pseudomonadati</taxon>
        <taxon>Verrucomicrobiota</taxon>
        <taxon>Opitutia</taxon>
        <taxon>Opitutales</taxon>
        <taxon>Opitutaceae</taxon>
        <taxon>Oleiharenicola</taxon>
    </lineage>
</organism>
<dbReference type="AlphaFoldDB" id="A0A4Q1C869"/>
<evidence type="ECO:0000256" key="1">
    <source>
        <dbReference type="SAM" id="MobiDB-lite"/>
    </source>
</evidence>
<evidence type="ECO:0000256" key="2">
    <source>
        <dbReference type="SAM" id="SignalP"/>
    </source>
</evidence>
<feature type="region of interest" description="Disordered" evidence="1">
    <location>
        <begin position="21"/>
        <end position="47"/>
    </location>
</feature>
<name>A0A4Q1C869_9BACT</name>
<evidence type="ECO:0000313" key="4">
    <source>
        <dbReference type="Proteomes" id="UP000290218"/>
    </source>
</evidence>
<evidence type="ECO:0000313" key="3">
    <source>
        <dbReference type="EMBL" id="RXK55078.1"/>
    </source>
</evidence>
<proteinExistence type="predicted"/>
<gene>
    <name evidence="3" type="ORF">ESB00_04030</name>
</gene>